<evidence type="ECO:0000313" key="11">
    <source>
        <dbReference type="Proteomes" id="UP000735302"/>
    </source>
</evidence>
<comment type="caution">
    <text evidence="10">The sequence shown here is derived from an EMBL/GenBank/DDBJ whole genome shotgun (WGS) entry which is preliminary data.</text>
</comment>
<protein>
    <submittedName>
        <fullName evidence="10">Transient receptor potential cation channel subfamily m member 2</fullName>
    </submittedName>
</protein>
<keyword evidence="10" id="KW-0675">Receptor</keyword>
<accession>A0AAV3YL67</accession>
<evidence type="ECO:0000256" key="6">
    <source>
        <dbReference type="ARBA" id="ARBA00023136"/>
    </source>
</evidence>
<keyword evidence="7" id="KW-0407">Ion channel</keyword>
<keyword evidence="6" id="KW-0472">Membrane</keyword>
<keyword evidence="5" id="KW-0406">Ion transport</keyword>
<comment type="subcellular location">
    <subcellularLocation>
        <location evidence="1">Membrane</location>
        <topology evidence="1">Multi-pass membrane protein</topology>
    </subcellularLocation>
</comment>
<proteinExistence type="predicted"/>
<evidence type="ECO:0000259" key="8">
    <source>
        <dbReference type="Pfam" id="PF18139"/>
    </source>
</evidence>
<dbReference type="GO" id="GO:0005886">
    <property type="term" value="C:plasma membrane"/>
    <property type="evidence" value="ECO:0007669"/>
    <property type="project" value="TreeGrafter"/>
</dbReference>
<keyword evidence="2" id="KW-0813">Transport</keyword>
<evidence type="ECO:0000256" key="1">
    <source>
        <dbReference type="ARBA" id="ARBA00004141"/>
    </source>
</evidence>
<keyword evidence="3" id="KW-0812">Transmembrane</keyword>
<dbReference type="GO" id="GO:0005261">
    <property type="term" value="F:monoatomic cation channel activity"/>
    <property type="evidence" value="ECO:0007669"/>
    <property type="project" value="TreeGrafter"/>
</dbReference>
<evidence type="ECO:0000313" key="10">
    <source>
        <dbReference type="EMBL" id="GFN83125.1"/>
    </source>
</evidence>
<reference evidence="10 11" key="1">
    <citation type="journal article" date="2021" name="Elife">
        <title>Chloroplast acquisition without the gene transfer in kleptoplastic sea slugs, Plakobranchus ocellatus.</title>
        <authorList>
            <person name="Maeda T."/>
            <person name="Takahashi S."/>
            <person name="Yoshida T."/>
            <person name="Shimamura S."/>
            <person name="Takaki Y."/>
            <person name="Nagai Y."/>
            <person name="Toyoda A."/>
            <person name="Suzuki Y."/>
            <person name="Arimoto A."/>
            <person name="Ishii H."/>
            <person name="Satoh N."/>
            <person name="Nishiyama T."/>
            <person name="Hasebe M."/>
            <person name="Maruyama T."/>
            <person name="Minagawa J."/>
            <person name="Obokata J."/>
            <person name="Shigenobu S."/>
        </authorList>
    </citation>
    <scope>NUCLEOTIDE SEQUENCE [LARGE SCALE GENOMIC DNA]</scope>
</reference>
<evidence type="ECO:0000256" key="4">
    <source>
        <dbReference type="ARBA" id="ARBA00022989"/>
    </source>
</evidence>
<dbReference type="InterPro" id="IPR041491">
    <property type="entry name" value="TRPM_SLOG"/>
</dbReference>
<dbReference type="Pfam" id="PF18139">
    <property type="entry name" value="LSDAT_euk"/>
    <property type="match status" value="1"/>
</dbReference>
<evidence type="ECO:0000256" key="7">
    <source>
        <dbReference type="ARBA" id="ARBA00023303"/>
    </source>
</evidence>
<evidence type="ECO:0000256" key="2">
    <source>
        <dbReference type="ARBA" id="ARBA00022448"/>
    </source>
</evidence>
<evidence type="ECO:0000259" key="9">
    <source>
        <dbReference type="Pfam" id="PF25508"/>
    </source>
</evidence>
<dbReference type="GO" id="GO:0030001">
    <property type="term" value="P:metal ion transport"/>
    <property type="evidence" value="ECO:0007669"/>
    <property type="project" value="TreeGrafter"/>
</dbReference>
<keyword evidence="11" id="KW-1185">Reference proteome</keyword>
<feature type="domain" description="TRPM-like" evidence="9">
    <location>
        <begin position="465"/>
        <end position="577"/>
    </location>
</feature>
<evidence type="ECO:0000256" key="3">
    <source>
        <dbReference type="ARBA" id="ARBA00022692"/>
    </source>
</evidence>
<organism evidence="10 11">
    <name type="scientific">Plakobranchus ocellatus</name>
    <dbReference type="NCBI Taxonomy" id="259542"/>
    <lineage>
        <taxon>Eukaryota</taxon>
        <taxon>Metazoa</taxon>
        <taxon>Spiralia</taxon>
        <taxon>Lophotrochozoa</taxon>
        <taxon>Mollusca</taxon>
        <taxon>Gastropoda</taxon>
        <taxon>Heterobranchia</taxon>
        <taxon>Euthyneura</taxon>
        <taxon>Panpulmonata</taxon>
        <taxon>Sacoglossa</taxon>
        <taxon>Placobranchoidea</taxon>
        <taxon>Plakobranchidae</taxon>
        <taxon>Plakobranchus</taxon>
    </lineage>
</organism>
<evidence type="ECO:0000256" key="5">
    <source>
        <dbReference type="ARBA" id="ARBA00023065"/>
    </source>
</evidence>
<dbReference type="PANTHER" id="PTHR13800">
    <property type="entry name" value="TRANSIENT RECEPTOR POTENTIAL CATION CHANNEL, SUBFAMILY M, MEMBER 6"/>
    <property type="match status" value="1"/>
</dbReference>
<dbReference type="AlphaFoldDB" id="A0AAV3YL67"/>
<gene>
    <name evidence="10" type="ORF">PoB_000963100</name>
</gene>
<keyword evidence="4" id="KW-1133">Transmembrane helix</keyword>
<dbReference type="InterPro" id="IPR050927">
    <property type="entry name" value="TRPM"/>
</dbReference>
<dbReference type="Pfam" id="PF25508">
    <property type="entry name" value="TRPM2"/>
    <property type="match status" value="1"/>
</dbReference>
<name>A0AAV3YL67_9GAST</name>
<dbReference type="Proteomes" id="UP000735302">
    <property type="component" value="Unassembled WGS sequence"/>
</dbReference>
<dbReference type="InterPro" id="IPR057366">
    <property type="entry name" value="TRPM-like"/>
</dbReference>
<sequence>MERLVSDMVGKWDLTSPKLVLTVISSNKHFKEWSYHEDIDNFQDGLIKALNQLIEECNEYNLPLCLGFIHYEKAFESVEHAALAQALRKINIKENYVIIIENTYKGDTARIHMDNQISESFAIQKRVRKGDPISPKLFIKVIKQVLKQAASFADMMILMDGQNYGTAQIIGEAVAKERNRRKILTREQALVRFVSSEQLPKIVVMGLVPQQALSQAVSDSIGNSVNIGTLGKTNILISQRDESIDGESSRINRNLTHFLITNKEMGPACQTNFLKQLELRLTKPIERRLSSLTMDDEVGPIPLIGLLVQGGPQEIDRVLALVKKNVPVIVLCGLGMAGDIIAYAVREFQQSFDSYTYEMYVKIELRRLLTAFFPDEFQGNNLARNQCRDRVLQCVSYAIKVTKDMFQEALLRPDREEFVDLFLNRGFVLHTFLTQSRLEMLFEQCQDKDFFAGICMETILGEKVAIYALLFWATLTHNIKLVRILWRKTSDPMSTGIVISTLYNRMAKDFIDDHDLRLTVKNEGIEFSELAVKLLDLTYEESKPQAMQCLIQPLPDFNNLRATDLAHLGKNKIFIAHRCCQRLIYSLWYGSVRFTNISYGMFQMPEFAKICLNKPTNFKFLSGRPGDTKNRSSYKYGNFLIFRFVKLLDIDISLLVCSAQYRVLKSSRRKPIKCEERGTSSKGIDNIVYLVHLCRRNKMNRRGKMLAN</sequence>
<dbReference type="PANTHER" id="PTHR13800:SF41">
    <property type="entry name" value="PROTEIN CED-11"/>
    <property type="match status" value="1"/>
</dbReference>
<feature type="domain" description="TRPM SLOG" evidence="8">
    <location>
        <begin position="139"/>
        <end position="373"/>
    </location>
</feature>
<dbReference type="EMBL" id="BLXT01001094">
    <property type="protein sequence ID" value="GFN83125.1"/>
    <property type="molecule type" value="Genomic_DNA"/>
</dbReference>